<evidence type="ECO:0000313" key="2">
    <source>
        <dbReference type="EMBL" id="KAH3698302.1"/>
    </source>
</evidence>
<reference evidence="2" key="1">
    <citation type="journal article" date="2019" name="bioRxiv">
        <title>The Genome of the Zebra Mussel, Dreissena polymorpha: A Resource for Invasive Species Research.</title>
        <authorList>
            <person name="McCartney M.A."/>
            <person name="Auch B."/>
            <person name="Kono T."/>
            <person name="Mallez S."/>
            <person name="Zhang Y."/>
            <person name="Obille A."/>
            <person name="Becker A."/>
            <person name="Abrahante J.E."/>
            <person name="Garbe J."/>
            <person name="Badalamenti J.P."/>
            <person name="Herman A."/>
            <person name="Mangelson H."/>
            <person name="Liachko I."/>
            <person name="Sullivan S."/>
            <person name="Sone E.D."/>
            <person name="Koren S."/>
            <person name="Silverstein K.A.T."/>
            <person name="Beckman K.B."/>
            <person name="Gohl D.M."/>
        </authorList>
    </citation>
    <scope>NUCLEOTIDE SEQUENCE</scope>
    <source>
        <strain evidence="2">Duluth1</strain>
        <tissue evidence="2">Whole animal</tissue>
    </source>
</reference>
<evidence type="ECO:0008006" key="4">
    <source>
        <dbReference type="Google" id="ProtNLM"/>
    </source>
</evidence>
<organism evidence="2 3">
    <name type="scientific">Dreissena polymorpha</name>
    <name type="common">Zebra mussel</name>
    <name type="synonym">Mytilus polymorpha</name>
    <dbReference type="NCBI Taxonomy" id="45954"/>
    <lineage>
        <taxon>Eukaryota</taxon>
        <taxon>Metazoa</taxon>
        <taxon>Spiralia</taxon>
        <taxon>Lophotrochozoa</taxon>
        <taxon>Mollusca</taxon>
        <taxon>Bivalvia</taxon>
        <taxon>Autobranchia</taxon>
        <taxon>Heteroconchia</taxon>
        <taxon>Euheterodonta</taxon>
        <taxon>Imparidentia</taxon>
        <taxon>Neoheterodontei</taxon>
        <taxon>Myida</taxon>
        <taxon>Dreissenoidea</taxon>
        <taxon>Dreissenidae</taxon>
        <taxon>Dreissena</taxon>
    </lineage>
</organism>
<dbReference type="EMBL" id="JAIWYP010000016">
    <property type="protein sequence ID" value="KAH3698302.1"/>
    <property type="molecule type" value="Genomic_DNA"/>
</dbReference>
<reference evidence="2" key="2">
    <citation type="submission" date="2020-11" db="EMBL/GenBank/DDBJ databases">
        <authorList>
            <person name="McCartney M.A."/>
            <person name="Auch B."/>
            <person name="Kono T."/>
            <person name="Mallez S."/>
            <person name="Becker A."/>
            <person name="Gohl D.M."/>
            <person name="Silverstein K.A.T."/>
            <person name="Koren S."/>
            <person name="Bechman K.B."/>
            <person name="Herman A."/>
            <person name="Abrahante J.E."/>
            <person name="Garbe J."/>
        </authorList>
    </citation>
    <scope>NUCLEOTIDE SEQUENCE</scope>
    <source>
        <strain evidence="2">Duluth1</strain>
        <tissue evidence="2">Whole animal</tissue>
    </source>
</reference>
<protein>
    <recommendedName>
        <fullName evidence="4">Coiled-coil domain-containing protein 24</fullName>
    </recommendedName>
</protein>
<sequence length="482" mass="53652">MVNLTMTDSPPFDLQAYQPPISLWQLVQQYTPQHEREEIKNMMGESLIDQSIELHEEIDTLLEIWRDYRAETTNVKPVSKLAEPRGMRDRLIQEIQFFVGSVKEKAKSEGVNADKLLSRHNTEVLDYALDTYRPESVRPSSRQAALGLDGRETPMICSPTCSDRTSEASILSEEVEAMNEKLNILKLDEVLNHLRSTLEEEVETLLKDIRFLQNCLDDEATFRAESVGTITREPTLSDLRDERSQLERELLSSMKSQMSPELKKPAFSSPNVKGNLAVSRKSSGQLKPQAPSTGKLAPVKAGPMKAFNSLESQARVASPPNGPIKQQNSGMGSDSLTRTPESFKDIPIRTHAAATPKMPPSLKSETTHNSEHSHAVNNNKHVENNTGYREHGAQHVSSRPGSDSSSRRHGDFMRSDGRHGLKSMTQPTLEAVVTLKKGHGGDGTDIHMIPSPPPSSKPDTPPRPSSAQRFRRMVLNCRDSDP</sequence>
<feature type="region of interest" description="Disordered" evidence="1">
    <location>
        <begin position="254"/>
        <end position="300"/>
    </location>
</feature>
<gene>
    <name evidence="2" type="ORF">DPMN_085821</name>
</gene>
<comment type="caution">
    <text evidence="2">The sequence shown here is derived from an EMBL/GenBank/DDBJ whole genome shotgun (WGS) entry which is preliminary data.</text>
</comment>
<dbReference type="PANTHER" id="PTHR28601:SF1">
    <property type="entry name" value="COILED-COIL DOMAIN-CONTAINING PROTEIN 24"/>
    <property type="match status" value="1"/>
</dbReference>
<feature type="compositionally biased region" description="Basic and acidic residues" evidence="1">
    <location>
        <begin position="405"/>
        <end position="419"/>
    </location>
</feature>
<feature type="compositionally biased region" description="Pro residues" evidence="1">
    <location>
        <begin position="450"/>
        <end position="464"/>
    </location>
</feature>
<proteinExistence type="predicted"/>
<feature type="compositionally biased region" description="Basic and acidic residues" evidence="1">
    <location>
        <begin position="365"/>
        <end position="376"/>
    </location>
</feature>
<feature type="region of interest" description="Disordered" evidence="1">
    <location>
        <begin position="312"/>
        <end position="376"/>
    </location>
</feature>
<name>A0A9D4BKM5_DREPO</name>
<dbReference type="InterPro" id="IPR031367">
    <property type="entry name" value="CCDC24"/>
</dbReference>
<accession>A0A9D4BKM5</accession>
<dbReference type="Proteomes" id="UP000828390">
    <property type="component" value="Unassembled WGS sequence"/>
</dbReference>
<dbReference type="Pfam" id="PF15669">
    <property type="entry name" value="CCDC24"/>
    <property type="match status" value="1"/>
</dbReference>
<dbReference type="AlphaFoldDB" id="A0A9D4BKM5"/>
<evidence type="ECO:0000256" key="1">
    <source>
        <dbReference type="SAM" id="MobiDB-lite"/>
    </source>
</evidence>
<feature type="compositionally biased region" description="Polar residues" evidence="1">
    <location>
        <begin position="324"/>
        <end position="340"/>
    </location>
</feature>
<feature type="region of interest" description="Disordered" evidence="1">
    <location>
        <begin position="390"/>
        <end position="482"/>
    </location>
</feature>
<dbReference type="PANTHER" id="PTHR28601">
    <property type="entry name" value="COILED-COIL DOMAIN-CONTAINING PROTEIN 24"/>
    <property type="match status" value="1"/>
</dbReference>
<feature type="compositionally biased region" description="Polar residues" evidence="1">
    <location>
        <begin position="280"/>
        <end position="292"/>
    </location>
</feature>
<keyword evidence="3" id="KW-1185">Reference proteome</keyword>
<evidence type="ECO:0000313" key="3">
    <source>
        <dbReference type="Proteomes" id="UP000828390"/>
    </source>
</evidence>